<evidence type="ECO:0000259" key="1">
    <source>
        <dbReference type="SMART" id="SM00849"/>
    </source>
</evidence>
<dbReference type="Pfam" id="PF00753">
    <property type="entry name" value="Lactamase_B"/>
    <property type="match status" value="1"/>
</dbReference>
<name>X5MA09_9HYPH</name>
<dbReference type="InterPro" id="IPR001279">
    <property type="entry name" value="Metallo-B-lactamas"/>
</dbReference>
<gene>
    <name evidence="2" type="ORF">BN1012_Phect2335</name>
</gene>
<dbReference type="InterPro" id="IPR050662">
    <property type="entry name" value="Sec-metab_biosynth-thioest"/>
</dbReference>
<dbReference type="CDD" id="cd16278">
    <property type="entry name" value="metallo-hydrolase-like_MBL-fold"/>
    <property type="match status" value="1"/>
</dbReference>
<dbReference type="KEGG" id="pect:BN1012_Phect2335"/>
<dbReference type="PANTHER" id="PTHR23131:SF0">
    <property type="entry name" value="ENDORIBONUCLEASE LACTB2"/>
    <property type="match status" value="1"/>
</dbReference>
<sequence>MADLPLNRQFDPQYGKMIEVTPLVRRVVAPNESAFTFKGTGTYVIGRGNVAVIDPGPLDHGHVQAILDGLEGETITHILITHTHNDHSPAAAPLKEKTGAPTYGFGPHGMGAGAGIAEGARMDEGGDMAFTPDHVIKDGDVIKGDGWTAECVFTPGHTSNHMCFGLREEKALFTGDHVMGWSTAVIAPPDGDMAQYMASLRKLLERDDEVYYPTHGAPVTKPHSLVRGYITHRKAREAQILSRLQAGDRTITDMVPVMYAETDKRLHPAAARSVFAHMKQMAEEGRVHTNGVPAINGEYWLD</sequence>
<feature type="domain" description="Metallo-beta-lactamase" evidence="1">
    <location>
        <begin position="39"/>
        <end position="215"/>
    </location>
</feature>
<proteinExistence type="predicted"/>
<dbReference type="SUPFAM" id="SSF56281">
    <property type="entry name" value="Metallo-hydrolase/oxidoreductase"/>
    <property type="match status" value="1"/>
</dbReference>
<dbReference type="InterPro" id="IPR036866">
    <property type="entry name" value="RibonucZ/Hydroxyglut_hydro"/>
</dbReference>
<dbReference type="STRING" id="1458461.BN1012_Phect2335"/>
<dbReference type="AlphaFoldDB" id="X5MA09"/>
<dbReference type="Gene3D" id="3.60.15.10">
    <property type="entry name" value="Ribonuclease Z/Hydroxyacylglutathione hydrolase-like"/>
    <property type="match status" value="1"/>
</dbReference>
<dbReference type="HOGENOM" id="CLU_048478_2_1_5"/>
<dbReference type="OrthoDB" id="9788263at2"/>
<dbReference type="RefSeq" id="WP_043948567.1">
    <property type="nucleotide sequence ID" value="NZ_HG966617.1"/>
</dbReference>
<accession>X5MA09</accession>
<dbReference type="InterPro" id="IPR036388">
    <property type="entry name" value="WH-like_DNA-bd_sf"/>
</dbReference>
<evidence type="ECO:0000313" key="3">
    <source>
        <dbReference type="Proteomes" id="UP000032160"/>
    </source>
</evidence>
<dbReference type="EMBL" id="HG966617">
    <property type="protein sequence ID" value="CDO60548.1"/>
    <property type="molecule type" value="Genomic_DNA"/>
</dbReference>
<dbReference type="Gene3D" id="1.10.10.10">
    <property type="entry name" value="Winged helix-like DNA-binding domain superfamily/Winged helix DNA-binding domain"/>
    <property type="match status" value="1"/>
</dbReference>
<dbReference type="PANTHER" id="PTHR23131">
    <property type="entry name" value="ENDORIBONUCLEASE LACTB2"/>
    <property type="match status" value="1"/>
</dbReference>
<reference evidence="2 3" key="1">
    <citation type="journal article" date="2014" name="Front. Genet.">
        <title>Genome and metabolic network of "Candidatus Phaeomarinobacter ectocarpi" Ec32, a new candidate genus of Alphaproteobacteria frequently associated with brown algae.</title>
        <authorList>
            <person name="Dittami S.M."/>
            <person name="Barbeyron T."/>
            <person name="Boyen C."/>
            <person name="Cambefort J."/>
            <person name="Collet G."/>
            <person name="Delage L."/>
            <person name="Gobet A."/>
            <person name="Groisillier A."/>
            <person name="Leblanc C."/>
            <person name="Michel G."/>
            <person name="Scornet D."/>
            <person name="Siegel A."/>
            <person name="Tapia J.E."/>
            <person name="Tonon T."/>
        </authorList>
    </citation>
    <scope>NUCLEOTIDE SEQUENCE [LARGE SCALE GENOMIC DNA]</scope>
    <source>
        <strain evidence="2 3">Ec32</strain>
    </source>
</reference>
<dbReference type="InterPro" id="IPR041516">
    <property type="entry name" value="LACTB2_WH"/>
</dbReference>
<dbReference type="Proteomes" id="UP000032160">
    <property type="component" value="Chromosome I"/>
</dbReference>
<organism evidence="2 3">
    <name type="scientific">Candidatus Phaeomarinibacter ectocarpi</name>
    <dbReference type="NCBI Taxonomy" id="1458461"/>
    <lineage>
        <taxon>Bacteria</taxon>
        <taxon>Pseudomonadati</taxon>
        <taxon>Pseudomonadota</taxon>
        <taxon>Alphaproteobacteria</taxon>
        <taxon>Hyphomicrobiales</taxon>
        <taxon>Parvibaculaceae</taxon>
        <taxon>Candidatus Phaeomarinibacter</taxon>
    </lineage>
</organism>
<keyword evidence="3" id="KW-1185">Reference proteome</keyword>
<protein>
    <submittedName>
        <fullName evidence="2">Metallo-beta-lactamase family protein</fullName>
    </submittedName>
</protein>
<evidence type="ECO:0000313" key="2">
    <source>
        <dbReference type="EMBL" id="CDO60548.1"/>
    </source>
</evidence>
<dbReference type="Pfam" id="PF17778">
    <property type="entry name" value="WHD_BLACT"/>
    <property type="match status" value="1"/>
</dbReference>
<dbReference type="SMART" id="SM00849">
    <property type="entry name" value="Lactamase_B"/>
    <property type="match status" value="1"/>
</dbReference>